<keyword evidence="1" id="KW-0732">Signal</keyword>
<dbReference type="AlphaFoldDB" id="A0A1A5XHQ6"/>
<evidence type="ECO:0000313" key="2">
    <source>
        <dbReference type="EMBL" id="SEK05092.1"/>
    </source>
</evidence>
<proteinExistence type="predicted"/>
<dbReference type="Proteomes" id="UP000183529">
    <property type="component" value="Unassembled WGS sequence"/>
</dbReference>
<feature type="signal peptide" evidence="1">
    <location>
        <begin position="1"/>
        <end position="25"/>
    </location>
</feature>
<dbReference type="EMBL" id="FNZM01000014">
    <property type="protein sequence ID" value="SEK05092.1"/>
    <property type="molecule type" value="Genomic_DNA"/>
</dbReference>
<reference evidence="2 3" key="1">
    <citation type="submission" date="2016-10" db="EMBL/GenBank/DDBJ databases">
        <authorList>
            <person name="Varghese N."/>
            <person name="Submissions S."/>
        </authorList>
    </citation>
    <scope>NUCLEOTIDE SEQUENCE [LARGE SCALE GENOMIC DNA]</scope>
    <source>
        <strain evidence="2 3">LMG 22274</strain>
    </source>
</reference>
<evidence type="ECO:0008006" key="4">
    <source>
        <dbReference type="Google" id="ProtNLM"/>
    </source>
</evidence>
<feature type="chain" id="PRO_5015053639" description="Copper-binding protein" evidence="1">
    <location>
        <begin position="26"/>
        <end position="194"/>
    </location>
</feature>
<dbReference type="RefSeq" id="WP_065058911.1">
    <property type="nucleotide sequence ID" value="NZ_CADFGN010000012.1"/>
</dbReference>
<accession>A0A1A5XHQ6</accession>
<protein>
    <recommendedName>
        <fullName evidence="4">Copper-binding protein</fullName>
    </recommendedName>
</protein>
<evidence type="ECO:0000313" key="3">
    <source>
        <dbReference type="Proteomes" id="UP000183529"/>
    </source>
</evidence>
<gene>
    <name evidence="2" type="ORF">SAMN05216550_114159</name>
</gene>
<name>A0A1A5XHQ6_9BURK</name>
<organism evidence="2 3">
    <name type="scientific">Paraburkholderia tropica</name>
    <dbReference type="NCBI Taxonomy" id="92647"/>
    <lineage>
        <taxon>Bacteria</taxon>
        <taxon>Pseudomonadati</taxon>
        <taxon>Pseudomonadota</taxon>
        <taxon>Betaproteobacteria</taxon>
        <taxon>Burkholderiales</taxon>
        <taxon>Burkholderiaceae</taxon>
        <taxon>Paraburkholderia</taxon>
    </lineage>
</organism>
<sequence length="194" mass="20779">MKSATLKLISISTAMLLGVAPVLPAAASDFTADATQSVVAQAAAVPLKGRVTSVDVTSRTMTVLGEHGKEVRLPLVMRPDDKTLPQVGDAIALQYKDALVVELHKVAAQSDGIRKRVDTDVFLPTASGYEVARQVEVEATVLHVDTQARKVTLRGATRRFAMDVHPGVDLKQVHPGDTVRLVFVQTYAVQDTQG</sequence>
<comment type="caution">
    <text evidence="2">The sequence shown here is derived from an EMBL/GenBank/DDBJ whole genome shotgun (WGS) entry which is preliminary data.</text>
</comment>
<evidence type="ECO:0000256" key="1">
    <source>
        <dbReference type="SAM" id="SignalP"/>
    </source>
</evidence>